<keyword evidence="1" id="KW-1003">Cell membrane</keyword>
<feature type="domain" description="Glycosyltransferase 2-like" evidence="9">
    <location>
        <begin position="6"/>
        <end position="166"/>
    </location>
</feature>
<dbReference type="SUPFAM" id="SSF53448">
    <property type="entry name" value="Nucleotide-diphospho-sugar transferases"/>
    <property type="match status" value="1"/>
</dbReference>
<keyword evidence="5" id="KW-0448">Lipopolysaccharide biosynthesis</keyword>
<evidence type="ECO:0000256" key="6">
    <source>
        <dbReference type="ARBA" id="ARBA00022989"/>
    </source>
</evidence>
<dbReference type="Pfam" id="PF00535">
    <property type="entry name" value="Glycos_transf_2"/>
    <property type="match status" value="1"/>
</dbReference>
<dbReference type="PANTHER" id="PTHR48090:SF3">
    <property type="entry name" value="UNDECAPRENYL-PHOSPHATE 4-DEOXY-4-FORMAMIDO-L-ARABINOSE TRANSFERASE"/>
    <property type="match status" value="1"/>
</dbReference>
<organism evidence="10 11">
    <name type="scientific">Oceanospirillum sediminis</name>
    <dbReference type="NCBI Taxonomy" id="2760088"/>
    <lineage>
        <taxon>Bacteria</taxon>
        <taxon>Pseudomonadati</taxon>
        <taxon>Pseudomonadota</taxon>
        <taxon>Gammaproteobacteria</taxon>
        <taxon>Oceanospirillales</taxon>
        <taxon>Oceanospirillaceae</taxon>
        <taxon>Oceanospirillum</taxon>
    </lineage>
</organism>
<reference evidence="10 11" key="1">
    <citation type="submission" date="2020-08" db="EMBL/GenBank/DDBJ databases">
        <title>Oceanospirillum sp. nov. isolated from marine sediment.</title>
        <authorList>
            <person name="Ji X."/>
        </authorList>
    </citation>
    <scope>NUCLEOTIDE SEQUENCE [LARGE SCALE GENOMIC DNA]</scope>
    <source>
        <strain evidence="10 11">D5</strain>
    </source>
</reference>
<evidence type="ECO:0000259" key="9">
    <source>
        <dbReference type="Pfam" id="PF00535"/>
    </source>
</evidence>
<proteinExistence type="predicted"/>
<dbReference type="InterPro" id="IPR050256">
    <property type="entry name" value="Glycosyltransferase_2"/>
</dbReference>
<evidence type="ECO:0000256" key="7">
    <source>
        <dbReference type="ARBA" id="ARBA00023136"/>
    </source>
</evidence>
<dbReference type="Gene3D" id="3.90.550.10">
    <property type="entry name" value="Spore Coat Polysaccharide Biosynthesis Protein SpsA, Chain A"/>
    <property type="match status" value="1"/>
</dbReference>
<evidence type="ECO:0000313" key="10">
    <source>
        <dbReference type="EMBL" id="MBB1486629.1"/>
    </source>
</evidence>
<keyword evidence="6 8" id="KW-1133">Transmembrane helix</keyword>
<dbReference type="EMBL" id="JACJFM010000008">
    <property type="protein sequence ID" value="MBB1486629.1"/>
    <property type="molecule type" value="Genomic_DNA"/>
</dbReference>
<keyword evidence="3 10" id="KW-0808">Transferase</keyword>
<dbReference type="AlphaFoldDB" id="A0A839IQ64"/>
<evidence type="ECO:0000256" key="5">
    <source>
        <dbReference type="ARBA" id="ARBA00022985"/>
    </source>
</evidence>
<evidence type="ECO:0000256" key="1">
    <source>
        <dbReference type="ARBA" id="ARBA00022475"/>
    </source>
</evidence>
<gene>
    <name evidence="10" type="ORF">H4O21_08400</name>
</gene>
<dbReference type="CDD" id="cd04187">
    <property type="entry name" value="DPM1_like_bac"/>
    <property type="match status" value="1"/>
</dbReference>
<keyword evidence="11" id="KW-1185">Reference proteome</keyword>
<evidence type="ECO:0000256" key="4">
    <source>
        <dbReference type="ARBA" id="ARBA00022692"/>
    </source>
</evidence>
<feature type="transmembrane region" description="Helical" evidence="8">
    <location>
        <begin position="264"/>
        <end position="288"/>
    </location>
</feature>
<feature type="transmembrane region" description="Helical" evidence="8">
    <location>
        <begin position="230"/>
        <end position="252"/>
    </location>
</feature>
<evidence type="ECO:0000256" key="8">
    <source>
        <dbReference type="SAM" id="Phobius"/>
    </source>
</evidence>
<dbReference type="GO" id="GO:0009103">
    <property type="term" value="P:lipopolysaccharide biosynthetic process"/>
    <property type="evidence" value="ECO:0007669"/>
    <property type="project" value="UniProtKB-KW"/>
</dbReference>
<dbReference type="Proteomes" id="UP000565262">
    <property type="component" value="Unassembled WGS sequence"/>
</dbReference>
<evidence type="ECO:0000256" key="2">
    <source>
        <dbReference type="ARBA" id="ARBA00022676"/>
    </source>
</evidence>
<dbReference type="InterPro" id="IPR001173">
    <property type="entry name" value="Glyco_trans_2-like"/>
</dbReference>
<dbReference type="GO" id="GO:0005886">
    <property type="term" value="C:plasma membrane"/>
    <property type="evidence" value="ECO:0007669"/>
    <property type="project" value="TreeGrafter"/>
</dbReference>
<accession>A0A839IQ64</accession>
<keyword evidence="7 8" id="KW-0472">Membrane</keyword>
<name>A0A839IQ64_9GAMM</name>
<dbReference type="InterPro" id="IPR029044">
    <property type="entry name" value="Nucleotide-diphossugar_trans"/>
</dbReference>
<evidence type="ECO:0000313" key="11">
    <source>
        <dbReference type="Proteomes" id="UP000565262"/>
    </source>
</evidence>
<dbReference type="RefSeq" id="WP_182808410.1">
    <property type="nucleotide sequence ID" value="NZ_JACJFM010000008.1"/>
</dbReference>
<comment type="caution">
    <text evidence="10">The sequence shown here is derived from an EMBL/GenBank/DDBJ whole genome shotgun (WGS) entry which is preliminary data.</text>
</comment>
<keyword evidence="2" id="KW-0328">Glycosyltransferase</keyword>
<sequence>MKKIEFIVPLLNEQENIRLFYQSLLTELEGLSCLQYQITYIDDGSTDLSWQQIEQLSDQDSRVRGVRFSRNFGKEFAIEAGLRQSDADAVIVIDSDLQHPVAMVPEFIQAWQHEGYKVVSGVKARRQKESKLKSVLANSYYFLFNRLSGLALDQMTDFKLLDRQVVQAWLALPERERFFRGLVAWLGYREKTLEFVPLERVSGETSWSLRQLFSYARSSLVSFSYAPLKLISILSLVMLVFAVLLGVQSLFYKIMGYAEEGFTTVILTQLIIGCSIMFALSSIGSYIARIYDELKARPHYVISEQTTPEQQDARVTIFPREMKRESQSPSADLKQTH</sequence>
<keyword evidence="4 8" id="KW-0812">Transmembrane</keyword>
<dbReference type="PANTHER" id="PTHR48090">
    <property type="entry name" value="UNDECAPRENYL-PHOSPHATE 4-DEOXY-4-FORMAMIDO-L-ARABINOSE TRANSFERASE-RELATED"/>
    <property type="match status" value="1"/>
</dbReference>
<dbReference type="GO" id="GO:0016757">
    <property type="term" value="F:glycosyltransferase activity"/>
    <property type="evidence" value="ECO:0007669"/>
    <property type="project" value="UniProtKB-KW"/>
</dbReference>
<evidence type="ECO:0000256" key="3">
    <source>
        <dbReference type="ARBA" id="ARBA00022679"/>
    </source>
</evidence>
<protein>
    <submittedName>
        <fullName evidence="10">Glycosyltransferase family 2 protein</fullName>
    </submittedName>
</protein>